<dbReference type="Proteomes" id="UP000887563">
    <property type="component" value="Unplaced"/>
</dbReference>
<feature type="signal peptide" evidence="1">
    <location>
        <begin position="1"/>
        <end position="16"/>
    </location>
</feature>
<name>A0A914KFX6_MELIC</name>
<dbReference type="Pfam" id="PF17175">
    <property type="entry name" value="MOLO1"/>
    <property type="match status" value="2"/>
</dbReference>
<dbReference type="PANTHER" id="PTHR33748">
    <property type="entry name" value="PROTEIN CBG04600"/>
    <property type="match status" value="1"/>
</dbReference>
<protein>
    <submittedName>
        <fullName evidence="3">Uncharacterized protein</fullName>
    </submittedName>
</protein>
<proteinExistence type="predicted"/>
<organism evidence="2 3">
    <name type="scientific">Meloidogyne incognita</name>
    <name type="common">Southern root-knot nematode worm</name>
    <name type="synonym">Oxyuris incognita</name>
    <dbReference type="NCBI Taxonomy" id="6306"/>
    <lineage>
        <taxon>Eukaryota</taxon>
        <taxon>Metazoa</taxon>
        <taxon>Ecdysozoa</taxon>
        <taxon>Nematoda</taxon>
        <taxon>Chromadorea</taxon>
        <taxon>Rhabditida</taxon>
        <taxon>Tylenchina</taxon>
        <taxon>Tylenchomorpha</taxon>
        <taxon>Tylenchoidea</taxon>
        <taxon>Meloidogynidae</taxon>
        <taxon>Meloidogyninae</taxon>
        <taxon>Meloidogyne</taxon>
        <taxon>Meloidogyne incognita group</taxon>
    </lineage>
</organism>
<evidence type="ECO:0000256" key="1">
    <source>
        <dbReference type="SAM" id="SignalP"/>
    </source>
</evidence>
<keyword evidence="2" id="KW-1185">Reference proteome</keyword>
<reference evidence="3" key="1">
    <citation type="submission" date="2022-11" db="UniProtKB">
        <authorList>
            <consortium name="WormBaseParasite"/>
        </authorList>
    </citation>
    <scope>IDENTIFICATION</scope>
</reference>
<keyword evidence="1" id="KW-0732">Signal</keyword>
<evidence type="ECO:0000313" key="2">
    <source>
        <dbReference type="Proteomes" id="UP000887563"/>
    </source>
</evidence>
<dbReference type="GO" id="GO:0005892">
    <property type="term" value="C:acetylcholine-gated channel complex"/>
    <property type="evidence" value="ECO:0007669"/>
    <property type="project" value="InterPro"/>
</dbReference>
<feature type="chain" id="PRO_5037976534" evidence="1">
    <location>
        <begin position="17"/>
        <end position="409"/>
    </location>
</feature>
<sequence>MFKILILTCLIIKTHSWTWKDYPSPRGPNYLKCGVSRPGNVCDPDGMLTDQQREEIVQLVEDFKEKTKRPNSMFPCAREGLRLIVALANTAIALGDLPSTNLCNNGGWTSSNTTKFLICLIIQTHSWTWDVYPSPRGTTYWKCGVSKPTWVCDPDGMLTEQQREEIVQLVEDFKEKTKRPKSRYRCMREGLRLVVALARDKIDIDDAFNDPRKTGLCENGGWVTSDRTTCESDVHGVELNEDGFRYCYKLRWLGHLHTEDLEQINNAWPNSNVPCMREGLRLVVALAKDKIGREDGWNGTTKLCFNDRKWTSLYTTDCDSVVQGIELNSDGFRVCYSLRWLMTLNYDEYKQLGYADEVHLENKNYFDALKNYIENMRMLYIHRFSIFDNPDVSNEERASLQSSNKLEEL</sequence>
<dbReference type="WBParaSite" id="Minc3s00003g00213">
    <property type="protein sequence ID" value="Minc3s00003g00213"/>
    <property type="gene ID" value="Minc3s00003g00213"/>
</dbReference>
<dbReference type="AlphaFoldDB" id="A0A914KFX6"/>
<accession>A0A914KFX6</accession>
<dbReference type="PANTHER" id="PTHR33748:SF5">
    <property type="entry name" value="GROUND-LIKE DOMAIN-CONTAINING PROTEIN"/>
    <property type="match status" value="1"/>
</dbReference>
<dbReference type="InterPro" id="IPR033438">
    <property type="entry name" value="MOLO1"/>
</dbReference>
<evidence type="ECO:0000313" key="3">
    <source>
        <dbReference type="WBParaSite" id="Minc3s00003g00213"/>
    </source>
</evidence>